<accession>A0AAD4CH69</accession>
<dbReference type="GO" id="GO:0015031">
    <property type="term" value="P:protein transport"/>
    <property type="evidence" value="ECO:0007669"/>
    <property type="project" value="UniProtKB-KW"/>
</dbReference>
<dbReference type="GO" id="GO:0016192">
    <property type="term" value="P:vesicle-mediated transport"/>
    <property type="evidence" value="ECO:0007669"/>
    <property type="project" value="UniProtKB-KW"/>
</dbReference>
<dbReference type="Pfam" id="PF00810">
    <property type="entry name" value="ER_lumen_recept"/>
    <property type="match status" value="2"/>
</dbReference>
<comment type="subcellular location">
    <subcellularLocation>
        <location evidence="1">Endoplasmic reticulum membrane</location>
        <topology evidence="1">Multi-pass membrane protein</topology>
    </subcellularLocation>
</comment>
<dbReference type="AlphaFoldDB" id="A0AAD4CH69"/>
<feature type="transmembrane region" description="Helical" evidence="12">
    <location>
        <begin position="96"/>
        <end position="119"/>
    </location>
</feature>
<feature type="compositionally biased region" description="Acidic residues" evidence="11">
    <location>
        <begin position="227"/>
        <end position="239"/>
    </location>
</feature>
<evidence type="ECO:0000313" key="13">
    <source>
        <dbReference type="EMBL" id="KAF9885738.1"/>
    </source>
</evidence>
<dbReference type="PRINTS" id="PR00660">
    <property type="entry name" value="ERLUMENR"/>
</dbReference>
<feature type="compositionally biased region" description="Acidic residues" evidence="11">
    <location>
        <begin position="281"/>
        <end position="294"/>
    </location>
</feature>
<keyword evidence="7" id="KW-0653">Protein transport</keyword>
<comment type="similarity">
    <text evidence="2">Belongs to the ERD2 family.</text>
</comment>
<keyword evidence="4 12" id="KW-0812">Transmembrane</keyword>
<dbReference type="Proteomes" id="UP001194746">
    <property type="component" value="Unassembled WGS sequence"/>
</dbReference>
<proteinExistence type="inferred from homology"/>
<feature type="transmembrane region" description="Helical" evidence="12">
    <location>
        <begin position="34"/>
        <end position="52"/>
    </location>
</feature>
<keyword evidence="3" id="KW-0813">Transport</keyword>
<sequence>MFNLNVFRVLGDLAHISSKCILIWAIHRNRSAEGVSLLTQMLYAMVFVTRYLDLFRAGGWAIPYNVFFKLFYIASSFYIIYIMMKVFPRTRERERAWKLAMGSVGIAIVLGPILAVLLGNEGWHFHWFTETTVPTVIDSYYLVALGSYRAFYILNWIVRRFGAEDYWDPISIIFGIIQTAFYVDFAWVYYTRQRVKLRNGGVVDSEDFRKSWLVNKVLNFRRRPSTDEEQQLNAEDGEEGASGGGGERPGSNRWGARGISISADDTIDEQHRSKPPHGNSDDDGLGEVLEDEDDYHTANHENGQTQRRDSPPMS</sequence>
<dbReference type="GO" id="GO:0006621">
    <property type="term" value="P:protein retention in ER lumen"/>
    <property type="evidence" value="ECO:0007669"/>
    <property type="project" value="InterPro"/>
</dbReference>
<evidence type="ECO:0000256" key="1">
    <source>
        <dbReference type="ARBA" id="ARBA00004477"/>
    </source>
</evidence>
<evidence type="ECO:0000256" key="6">
    <source>
        <dbReference type="ARBA" id="ARBA00022892"/>
    </source>
</evidence>
<keyword evidence="14" id="KW-1185">Reference proteome</keyword>
<evidence type="ECO:0000256" key="8">
    <source>
        <dbReference type="ARBA" id="ARBA00022989"/>
    </source>
</evidence>
<keyword evidence="6" id="KW-0931">ER-Golgi transport</keyword>
<dbReference type="GO" id="GO:0046923">
    <property type="term" value="F:ER retention sequence binding"/>
    <property type="evidence" value="ECO:0007669"/>
    <property type="project" value="InterPro"/>
</dbReference>
<organism evidence="13 14">
    <name type="scientific">Aspergillus nanangensis</name>
    <dbReference type="NCBI Taxonomy" id="2582783"/>
    <lineage>
        <taxon>Eukaryota</taxon>
        <taxon>Fungi</taxon>
        <taxon>Dikarya</taxon>
        <taxon>Ascomycota</taxon>
        <taxon>Pezizomycotina</taxon>
        <taxon>Eurotiomycetes</taxon>
        <taxon>Eurotiomycetidae</taxon>
        <taxon>Eurotiales</taxon>
        <taxon>Aspergillaceae</taxon>
        <taxon>Aspergillus</taxon>
        <taxon>Aspergillus subgen. Circumdati</taxon>
    </lineage>
</organism>
<protein>
    <recommendedName>
        <fullName evidence="15">Protein-ER retention receptor</fullName>
    </recommendedName>
</protein>
<evidence type="ECO:0000256" key="10">
    <source>
        <dbReference type="ARBA" id="ARBA00023170"/>
    </source>
</evidence>
<dbReference type="EMBL" id="VCAU01000090">
    <property type="protein sequence ID" value="KAF9885738.1"/>
    <property type="molecule type" value="Genomic_DNA"/>
</dbReference>
<keyword evidence="5" id="KW-0256">Endoplasmic reticulum</keyword>
<keyword evidence="8 12" id="KW-1133">Transmembrane helix</keyword>
<evidence type="ECO:0000256" key="5">
    <source>
        <dbReference type="ARBA" id="ARBA00022824"/>
    </source>
</evidence>
<evidence type="ECO:0000256" key="4">
    <source>
        <dbReference type="ARBA" id="ARBA00022692"/>
    </source>
</evidence>
<feature type="region of interest" description="Disordered" evidence="11">
    <location>
        <begin position="224"/>
        <end position="314"/>
    </location>
</feature>
<evidence type="ECO:0000256" key="3">
    <source>
        <dbReference type="ARBA" id="ARBA00022448"/>
    </source>
</evidence>
<dbReference type="InterPro" id="IPR000133">
    <property type="entry name" value="ER_ret_rcpt"/>
</dbReference>
<evidence type="ECO:0000256" key="2">
    <source>
        <dbReference type="ARBA" id="ARBA00010120"/>
    </source>
</evidence>
<gene>
    <name evidence="13" type="ORF">FE257_012623</name>
</gene>
<evidence type="ECO:0000256" key="11">
    <source>
        <dbReference type="SAM" id="MobiDB-lite"/>
    </source>
</evidence>
<dbReference type="PANTHER" id="PTHR10585">
    <property type="entry name" value="ER LUMEN PROTEIN RETAINING RECEPTOR"/>
    <property type="match status" value="1"/>
</dbReference>
<comment type="caution">
    <text evidence="13">The sequence shown here is derived from an EMBL/GenBank/DDBJ whole genome shotgun (WGS) entry which is preliminary data.</text>
</comment>
<keyword evidence="9 12" id="KW-0472">Membrane</keyword>
<dbReference type="GO" id="GO:0005789">
    <property type="term" value="C:endoplasmic reticulum membrane"/>
    <property type="evidence" value="ECO:0007669"/>
    <property type="project" value="UniProtKB-SubCell"/>
</dbReference>
<reference evidence="13" key="2">
    <citation type="submission" date="2020-02" db="EMBL/GenBank/DDBJ databases">
        <authorList>
            <person name="Gilchrist C.L.M."/>
            <person name="Chooi Y.-H."/>
        </authorList>
    </citation>
    <scope>NUCLEOTIDE SEQUENCE</scope>
    <source>
        <strain evidence="13">MST-FP2251</strain>
    </source>
</reference>
<name>A0AAD4CH69_ASPNN</name>
<reference evidence="13" key="1">
    <citation type="journal article" date="2019" name="Beilstein J. Org. Chem.">
        <title>Nanangenines: drimane sesquiterpenoids as the dominant metabolite cohort of a novel Australian fungus, Aspergillus nanangensis.</title>
        <authorList>
            <person name="Lacey H.J."/>
            <person name="Gilchrist C.L.M."/>
            <person name="Crombie A."/>
            <person name="Kalaitzis J.A."/>
            <person name="Vuong D."/>
            <person name="Rutledge P.J."/>
            <person name="Turner P."/>
            <person name="Pitt J.I."/>
            <person name="Lacey E."/>
            <person name="Chooi Y.H."/>
            <person name="Piggott A.M."/>
        </authorList>
    </citation>
    <scope>NUCLEOTIDE SEQUENCE</scope>
    <source>
        <strain evidence="13">MST-FP2251</strain>
    </source>
</reference>
<evidence type="ECO:0000313" key="14">
    <source>
        <dbReference type="Proteomes" id="UP001194746"/>
    </source>
</evidence>
<evidence type="ECO:0000256" key="9">
    <source>
        <dbReference type="ARBA" id="ARBA00023136"/>
    </source>
</evidence>
<evidence type="ECO:0008006" key="15">
    <source>
        <dbReference type="Google" id="ProtNLM"/>
    </source>
</evidence>
<keyword evidence="10" id="KW-0675">Receptor</keyword>
<evidence type="ECO:0000256" key="7">
    <source>
        <dbReference type="ARBA" id="ARBA00022927"/>
    </source>
</evidence>
<feature type="transmembrane region" description="Helical" evidence="12">
    <location>
        <begin position="64"/>
        <end position="84"/>
    </location>
</feature>
<feature type="transmembrane region" description="Helical" evidence="12">
    <location>
        <begin position="170"/>
        <end position="190"/>
    </location>
</feature>
<evidence type="ECO:0000256" key="12">
    <source>
        <dbReference type="SAM" id="Phobius"/>
    </source>
</evidence>